<evidence type="ECO:0000313" key="3">
    <source>
        <dbReference type="EMBL" id="MDN3564182.1"/>
    </source>
</evidence>
<feature type="non-terminal residue" evidence="3">
    <location>
        <position position="246"/>
    </location>
</feature>
<comment type="caution">
    <text evidence="3">The sequence shown here is derived from an EMBL/GenBank/DDBJ whole genome shotgun (WGS) entry which is preliminary data.</text>
</comment>
<name>A0ABT8A324_9PROT</name>
<dbReference type="Proteomes" id="UP001529369">
    <property type="component" value="Unassembled WGS sequence"/>
</dbReference>
<evidence type="ECO:0000313" key="4">
    <source>
        <dbReference type="Proteomes" id="UP001529369"/>
    </source>
</evidence>
<gene>
    <name evidence="3" type="ORF">QWZ14_07320</name>
</gene>
<dbReference type="Gene3D" id="3.30.450.90">
    <property type="match status" value="1"/>
</dbReference>
<sequence length="246" mass="26608">MQADLPLAIPDWIGAGHALTRDALNSLLGWATCIEASDIRLQTGKRIVLQVHGRVRKLGERRLTENEIEEAANTLRGADAMAQIKSAQDFDTAYEIKPDRKTRLRFRVNGKGAYARGVDGAALVIRTMPLATWPLAQQQVDPRLAAACFPRDGIVVVAGATGTGKTRLLGGITRAILEDPDSHRIITELSAPIENIYDDIDSPASEITQVEVGRNLPTFGAGIRNLMRSACNVAIVGECRDGETMA</sequence>
<protein>
    <submittedName>
        <fullName evidence="3">ATPase, T2SS/T4P/T4SS family</fullName>
    </submittedName>
</protein>
<dbReference type="Gene3D" id="3.40.50.300">
    <property type="entry name" value="P-loop containing nucleotide triphosphate hydrolases"/>
    <property type="match status" value="1"/>
</dbReference>
<dbReference type="InterPro" id="IPR001482">
    <property type="entry name" value="T2SS/T4SS_dom"/>
</dbReference>
<evidence type="ECO:0000256" key="1">
    <source>
        <dbReference type="ARBA" id="ARBA00006611"/>
    </source>
</evidence>
<dbReference type="InterPro" id="IPR027417">
    <property type="entry name" value="P-loop_NTPase"/>
</dbReference>
<proteinExistence type="inferred from homology"/>
<dbReference type="RefSeq" id="WP_290315970.1">
    <property type="nucleotide sequence ID" value="NZ_JAUFPN010000067.1"/>
</dbReference>
<evidence type="ECO:0000259" key="2">
    <source>
        <dbReference type="Pfam" id="PF00437"/>
    </source>
</evidence>
<dbReference type="EMBL" id="JAUFPN010000067">
    <property type="protein sequence ID" value="MDN3564182.1"/>
    <property type="molecule type" value="Genomic_DNA"/>
</dbReference>
<dbReference type="Pfam" id="PF00437">
    <property type="entry name" value="T2SSE"/>
    <property type="match status" value="1"/>
</dbReference>
<accession>A0ABT8A324</accession>
<dbReference type="SUPFAM" id="SSF52540">
    <property type="entry name" value="P-loop containing nucleoside triphosphate hydrolases"/>
    <property type="match status" value="1"/>
</dbReference>
<dbReference type="PANTHER" id="PTHR30486:SF6">
    <property type="entry name" value="TYPE IV PILUS RETRACTATION ATPASE PILT"/>
    <property type="match status" value="1"/>
</dbReference>
<keyword evidence="4" id="KW-1185">Reference proteome</keyword>
<feature type="domain" description="Bacterial type II secretion system protein E" evidence="2">
    <location>
        <begin position="23"/>
        <end position="245"/>
    </location>
</feature>
<dbReference type="InterPro" id="IPR050921">
    <property type="entry name" value="T4SS_GSP_E_ATPase"/>
</dbReference>
<dbReference type="PANTHER" id="PTHR30486">
    <property type="entry name" value="TWITCHING MOTILITY PROTEIN PILT"/>
    <property type="match status" value="1"/>
</dbReference>
<organism evidence="3 4">
    <name type="scientific">Paeniroseomonas aquatica</name>
    <dbReference type="NCBI Taxonomy" id="373043"/>
    <lineage>
        <taxon>Bacteria</taxon>
        <taxon>Pseudomonadati</taxon>
        <taxon>Pseudomonadota</taxon>
        <taxon>Alphaproteobacteria</taxon>
        <taxon>Acetobacterales</taxon>
        <taxon>Acetobacteraceae</taxon>
        <taxon>Paeniroseomonas</taxon>
    </lineage>
</organism>
<reference evidence="4" key="1">
    <citation type="journal article" date="2019" name="Int. J. Syst. Evol. Microbiol.">
        <title>The Global Catalogue of Microorganisms (GCM) 10K type strain sequencing project: providing services to taxonomists for standard genome sequencing and annotation.</title>
        <authorList>
            <consortium name="The Broad Institute Genomics Platform"/>
            <consortium name="The Broad Institute Genome Sequencing Center for Infectious Disease"/>
            <person name="Wu L."/>
            <person name="Ma J."/>
        </authorList>
    </citation>
    <scope>NUCLEOTIDE SEQUENCE [LARGE SCALE GENOMIC DNA]</scope>
    <source>
        <strain evidence="4">CECT 7131</strain>
    </source>
</reference>
<comment type="similarity">
    <text evidence="1">Belongs to the GSP E family.</text>
</comment>